<name>A0A4C1YFJ1_EUMVA</name>
<evidence type="ECO:0000313" key="2">
    <source>
        <dbReference type="Proteomes" id="UP000299102"/>
    </source>
</evidence>
<keyword evidence="2" id="KW-1185">Reference proteome</keyword>
<organism evidence="1 2">
    <name type="scientific">Eumeta variegata</name>
    <name type="common">Bagworm moth</name>
    <name type="synonym">Eumeta japonica</name>
    <dbReference type="NCBI Taxonomy" id="151549"/>
    <lineage>
        <taxon>Eukaryota</taxon>
        <taxon>Metazoa</taxon>
        <taxon>Ecdysozoa</taxon>
        <taxon>Arthropoda</taxon>
        <taxon>Hexapoda</taxon>
        <taxon>Insecta</taxon>
        <taxon>Pterygota</taxon>
        <taxon>Neoptera</taxon>
        <taxon>Endopterygota</taxon>
        <taxon>Lepidoptera</taxon>
        <taxon>Glossata</taxon>
        <taxon>Ditrysia</taxon>
        <taxon>Tineoidea</taxon>
        <taxon>Psychidae</taxon>
        <taxon>Oiketicinae</taxon>
        <taxon>Eumeta</taxon>
    </lineage>
</organism>
<dbReference type="Proteomes" id="UP000299102">
    <property type="component" value="Unassembled WGS sequence"/>
</dbReference>
<dbReference type="EMBL" id="BGZK01001229">
    <property type="protein sequence ID" value="GBP74916.1"/>
    <property type="molecule type" value="Genomic_DNA"/>
</dbReference>
<sequence length="272" mass="30526">MEVRVFNMAESVRARAEGRGRNGASRKRLVTSETNGRRAKALITAAACLSAAACGYSPGYPENAGSVVGTSDVLIVECCGFDDKISSNRNATFTVIAPSASTECETTARAHPTRPRAADDEPYCHVNSSLNGRIRIVIRKIIDGGQELQRRRSTEYRIPKDHHPRKLIERYHRIDGSDSQQQLLPCQRDKFEIQTPRSELGSTWQGVGLLWEADRNLTPQEVYLARRLLMSTQYRNYASILCSMIYTLRNLQFYTSYFNRVVCTSSFSCLSA</sequence>
<accession>A0A4C1YFJ1</accession>
<evidence type="ECO:0000313" key="1">
    <source>
        <dbReference type="EMBL" id="GBP74916.1"/>
    </source>
</evidence>
<gene>
    <name evidence="1" type="ORF">EVAR_54238_1</name>
</gene>
<reference evidence="1 2" key="1">
    <citation type="journal article" date="2019" name="Commun. Biol.">
        <title>The bagworm genome reveals a unique fibroin gene that provides high tensile strength.</title>
        <authorList>
            <person name="Kono N."/>
            <person name="Nakamura H."/>
            <person name="Ohtoshi R."/>
            <person name="Tomita M."/>
            <person name="Numata K."/>
            <person name="Arakawa K."/>
        </authorList>
    </citation>
    <scope>NUCLEOTIDE SEQUENCE [LARGE SCALE GENOMIC DNA]</scope>
</reference>
<comment type="caution">
    <text evidence="1">The sequence shown here is derived from an EMBL/GenBank/DDBJ whole genome shotgun (WGS) entry which is preliminary data.</text>
</comment>
<proteinExistence type="predicted"/>
<dbReference type="AlphaFoldDB" id="A0A4C1YFJ1"/>
<protein>
    <submittedName>
        <fullName evidence="1">Uncharacterized protein</fullName>
    </submittedName>
</protein>